<sequence length="230" mass="26031">MRSGKHADVQVEQTGVSLIPGNDHRHLVAALDDGRPHDTRRPVQIQHARNFIPSDVILHVARNIAANVKGLPVPHQYLQPLKLVRREGHFVLNQQDHVVTIGSGCDHKERFHRFEGLRWDALRSEVTVDVAQNLGRLPTDRDVQVAANLECPDRVDLFRGKVGDQIEFPTVFLPSFQRIDASGVILGDRDQVFITVIDNADRSTGKVQVEHLHKPELLPLKVELVQRRRD</sequence>
<accession>A0A8D8BJ10</accession>
<dbReference type="EMBL" id="HBUE01078077">
    <property type="protein sequence ID" value="CAG6476232.1"/>
    <property type="molecule type" value="Transcribed_RNA"/>
</dbReference>
<proteinExistence type="predicted"/>
<reference evidence="1" key="1">
    <citation type="submission" date="2021-05" db="EMBL/GenBank/DDBJ databases">
        <authorList>
            <person name="Alioto T."/>
            <person name="Alioto T."/>
            <person name="Gomez Garrido J."/>
        </authorList>
    </citation>
    <scope>NUCLEOTIDE SEQUENCE</scope>
</reference>
<dbReference type="EMBL" id="HBUE01078076">
    <property type="protein sequence ID" value="CAG6476228.1"/>
    <property type="molecule type" value="Transcribed_RNA"/>
</dbReference>
<protein>
    <submittedName>
        <fullName evidence="1">(northern house mosquito) hypothetical protein</fullName>
    </submittedName>
</protein>
<organism evidence="1">
    <name type="scientific">Culex pipiens</name>
    <name type="common">House mosquito</name>
    <dbReference type="NCBI Taxonomy" id="7175"/>
    <lineage>
        <taxon>Eukaryota</taxon>
        <taxon>Metazoa</taxon>
        <taxon>Ecdysozoa</taxon>
        <taxon>Arthropoda</taxon>
        <taxon>Hexapoda</taxon>
        <taxon>Insecta</taxon>
        <taxon>Pterygota</taxon>
        <taxon>Neoptera</taxon>
        <taxon>Endopterygota</taxon>
        <taxon>Diptera</taxon>
        <taxon>Nematocera</taxon>
        <taxon>Culicoidea</taxon>
        <taxon>Culicidae</taxon>
        <taxon>Culicinae</taxon>
        <taxon>Culicini</taxon>
        <taxon>Culex</taxon>
        <taxon>Culex</taxon>
    </lineage>
</organism>
<name>A0A8D8BJ10_CULPI</name>
<dbReference type="AlphaFoldDB" id="A0A8D8BJ10"/>
<evidence type="ECO:0000313" key="1">
    <source>
        <dbReference type="EMBL" id="CAG6476228.1"/>
    </source>
</evidence>